<evidence type="ECO:0000313" key="2">
    <source>
        <dbReference type="Proteomes" id="UP000255460"/>
    </source>
</evidence>
<accession>A0A376KVR3</accession>
<protein>
    <submittedName>
        <fullName evidence="1">Uncharacterized protein</fullName>
    </submittedName>
</protein>
<organism evidence="1 2">
    <name type="scientific">Escherichia coli</name>
    <dbReference type="NCBI Taxonomy" id="562"/>
    <lineage>
        <taxon>Bacteria</taxon>
        <taxon>Pseudomonadati</taxon>
        <taxon>Pseudomonadota</taxon>
        <taxon>Gammaproteobacteria</taxon>
        <taxon>Enterobacterales</taxon>
        <taxon>Enterobacteriaceae</taxon>
        <taxon>Escherichia</taxon>
    </lineage>
</organism>
<dbReference type="EMBL" id="UFZQ01000001">
    <property type="protein sequence ID" value="STE86773.1"/>
    <property type="molecule type" value="Genomic_DNA"/>
</dbReference>
<gene>
    <name evidence="1" type="ORF">NCTC10418_04427</name>
</gene>
<dbReference type="AlphaFoldDB" id="A0A376KVR3"/>
<name>A0A376KVR3_ECOLX</name>
<proteinExistence type="predicted"/>
<sequence length="55" mass="6087">MNDKELIAALSIPGNYEVIVLENGEFIVMPLPSDVILITKESHADSVSHFSMKKD</sequence>
<evidence type="ECO:0000313" key="1">
    <source>
        <dbReference type="EMBL" id="STE86773.1"/>
    </source>
</evidence>
<dbReference type="Proteomes" id="UP000255460">
    <property type="component" value="Unassembled WGS sequence"/>
</dbReference>
<reference evidence="1 2" key="1">
    <citation type="submission" date="2018-06" db="EMBL/GenBank/DDBJ databases">
        <authorList>
            <consortium name="Pathogen Informatics"/>
            <person name="Doyle S."/>
        </authorList>
    </citation>
    <scope>NUCLEOTIDE SEQUENCE [LARGE SCALE GENOMIC DNA]</scope>
    <source>
        <strain evidence="1 2">NCTC10418</strain>
    </source>
</reference>